<dbReference type="Gene3D" id="3.10.20.30">
    <property type="match status" value="1"/>
</dbReference>
<protein>
    <submittedName>
        <fullName evidence="1">Sulfur carrier protein ThiS</fullName>
    </submittedName>
</protein>
<reference evidence="2" key="1">
    <citation type="journal article" date="2022" name="Front. Microbiol.">
        <title>New perspectives on an old grouping: The genomic and phenotypic variability of Oxalobacter formigenes and the implications for calcium oxalate stone prevention.</title>
        <authorList>
            <person name="Chmiel J.A."/>
            <person name="Carr C."/>
            <person name="Stuivenberg G.A."/>
            <person name="Venema R."/>
            <person name="Chanyi R.M."/>
            <person name="Al K.F."/>
            <person name="Giguere D."/>
            <person name="Say H."/>
            <person name="Akouris P.P."/>
            <person name="Dominguez Romero S.A."/>
            <person name="Kwong A."/>
            <person name="Tai V."/>
            <person name="Koval S.F."/>
            <person name="Razvi H."/>
            <person name="Bjazevic J."/>
            <person name="Burton J.P."/>
        </authorList>
    </citation>
    <scope>NUCLEOTIDE SEQUENCE</scope>
    <source>
        <strain evidence="2">HOxNP-1</strain>
    </source>
</reference>
<dbReference type="InterPro" id="IPR012675">
    <property type="entry name" value="Beta-grasp_dom_sf"/>
</dbReference>
<evidence type="ECO:0000313" key="1">
    <source>
        <dbReference type="EMBL" id="WAV92156.1"/>
    </source>
</evidence>
<name>A0A9E9LHB9_9BURK</name>
<dbReference type="AlphaFoldDB" id="A0A9E9LHB9"/>
<dbReference type="SUPFAM" id="SSF54285">
    <property type="entry name" value="MoaD/ThiS"/>
    <property type="match status" value="1"/>
</dbReference>
<accession>A0A9E9LHB9</accession>
<evidence type="ECO:0000313" key="3">
    <source>
        <dbReference type="Proteomes" id="UP001164794"/>
    </source>
</evidence>
<dbReference type="InterPro" id="IPR016155">
    <property type="entry name" value="Mopterin_synth/thiamin_S_b"/>
</dbReference>
<dbReference type="InterPro" id="IPR003749">
    <property type="entry name" value="ThiS/MoaD-like"/>
</dbReference>
<reference evidence="1" key="2">
    <citation type="journal article" date="2022" name="Front. Microbiol.">
        <title>New perspectives on an old grouping: The genomic and phenotypic variability of Oxalobacter formigenes and the implications for calcium oxalate stone prevention.</title>
        <authorList>
            <person name="Chmiel J.A."/>
            <person name="Carr C."/>
            <person name="Stuivenberg G.A."/>
            <person name="Venema R."/>
            <person name="Chanyi R.M."/>
            <person name="Al K.F."/>
            <person name="Giguere D."/>
            <person name="Say H."/>
            <person name="Akouris P.P."/>
            <person name="Dominguez Romero S.A."/>
            <person name="Kwong A."/>
            <person name="Tai V."/>
            <person name="Koval S.F."/>
            <person name="Razvi H."/>
            <person name="Bjazevic J."/>
            <person name="Burton J.P."/>
        </authorList>
    </citation>
    <scope>NUCLEOTIDE SEQUENCE</scope>
    <source>
        <strain evidence="1">OxK</strain>
    </source>
</reference>
<sequence>MVMEIKLNGEIRQIKDGMTLQELVDSLQLPNRALAVAVNRTVITRQKWPEVVLHPADQVELVRAIGGG</sequence>
<dbReference type="Pfam" id="PF02597">
    <property type="entry name" value="ThiS"/>
    <property type="match status" value="1"/>
</dbReference>
<dbReference type="PANTHER" id="PTHR34472">
    <property type="entry name" value="SULFUR CARRIER PROTEIN THIS"/>
    <property type="match status" value="1"/>
</dbReference>
<proteinExistence type="predicted"/>
<dbReference type="EMBL" id="CP098251">
    <property type="protein sequence ID" value="WAV92156.1"/>
    <property type="molecule type" value="Genomic_DNA"/>
</dbReference>
<dbReference type="EMBL" id="CP098248">
    <property type="protein sequence ID" value="WAV98141.1"/>
    <property type="molecule type" value="Genomic_DNA"/>
</dbReference>
<dbReference type="Proteomes" id="UP001164794">
    <property type="component" value="Chromosome"/>
</dbReference>
<dbReference type="CDD" id="cd00565">
    <property type="entry name" value="Ubl_ThiS"/>
    <property type="match status" value="1"/>
</dbReference>
<gene>
    <name evidence="1" type="primary">thiS</name>
    <name evidence="2" type="ORF">NB645_01210</name>
    <name evidence="1" type="ORF">NB646_02320</name>
</gene>
<dbReference type="NCBIfam" id="TIGR01683">
    <property type="entry name" value="thiS"/>
    <property type="match status" value="1"/>
</dbReference>
<keyword evidence="3" id="KW-1185">Reference proteome</keyword>
<evidence type="ECO:0000313" key="2">
    <source>
        <dbReference type="EMBL" id="WAV98141.1"/>
    </source>
</evidence>
<dbReference type="PANTHER" id="PTHR34472:SF1">
    <property type="entry name" value="SULFUR CARRIER PROTEIN THIS"/>
    <property type="match status" value="1"/>
</dbReference>
<dbReference type="InterPro" id="IPR010035">
    <property type="entry name" value="Thi_S"/>
</dbReference>
<dbReference type="Proteomes" id="UP001164819">
    <property type="component" value="Chromosome"/>
</dbReference>
<organism evidence="1">
    <name type="scientific">Oxalobacter aliiformigenes</name>
    <dbReference type="NCBI Taxonomy" id="2946593"/>
    <lineage>
        <taxon>Bacteria</taxon>
        <taxon>Pseudomonadati</taxon>
        <taxon>Pseudomonadota</taxon>
        <taxon>Betaproteobacteria</taxon>
        <taxon>Burkholderiales</taxon>
        <taxon>Oxalobacteraceae</taxon>
        <taxon>Oxalobacter</taxon>
    </lineage>
</organism>